<accession>A0A834YL76</accession>
<keyword evidence="3" id="KW-1185">Reference proteome</keyword>
<dbReference type="OrthoDB" id="1937968at2759"/>
<sequence length="338" mass="38244">MPRPGPRPYECVRRAWHSDGDQPIRGPLIQEVFRVVNEIHGSATRENKEWQEKLPIVVLEAEKIMYSKANSEAEYIDRKTLWDRVNDAINTVIRRDESTETGGLLQPCIEAALSLGCRERKGSRSQRNSNPRFYLSPNTQEPTSMPPRVSENVTFEGSPYLLPPHSSIQTTDPRFNSNYSTFTRPTTMNLNPFGSRSCTPVIQDNNPTTPHELHFSSENYSGSDSNKSIPMETFPMSSLGYVYPLHYGTNLQSEDRRLSFQVPQNLNSEMGILQNLFPCERSYASNRITEVEFRDVFENPPATECDLSLRLGLLSASCVSAEKSWTHEVEDIGSSSSI</sequence>
<dbReference type="EMBL" id="JABCRI010000019">
    <property type="protein sequence ID" value="KAF8389126.1"/>
    <property type="molecule type" value="Genomic_DNA"/>
</dbReference>
<evidence type="ECO:0000313" key="3">
    <source>
        <dbReference type="Proteomes" id="UP000655225"/>
    </source>
</evidence>
<comment type="caution">
    <text evidence="2">The sequence shown here is derived from an EMBL/GenBank/DDBJ whole genome shotgun (WGS) entry which is preliminary data.</text>
</comment>
<dbReference type="PANTHER" id="PTHR35300">
    <property type="entry name" value="COACTIVATOR CBP, KIX DOMAIN-CONTAINING PROTEIN-RELATED"/>
    <property type="match status" value="1"/>
</dbReference>
<feature type="compositionally biased region" description="Polar residues" evidence="1">
    <location>
        <begin position="125"/>
        <end position="143"/>
    </location>
</feature>
<feature type="region of interest" description="Disordered" evidence="1">
    <location>
        <begin position="119"/>
        <end position="148"/>
    </location>
</feature>
<dbReference type="PANTHER" id="PTHR35300:SF4">
    <property type="entry name" value="HISTONE ACETYLTRANSFERASE"/>
    <property type="match status" value="1"/>
</dbReference>
<evidence type="ECO:0000313" key="2">
    <source>
        <dbReference type="EMBL" id="KAF8389126.1"/>
    </source>
</evidence>
<proteinExistence type="predicted"/>
<name>A0A834YL76_TETSI</name>
<reference evidence="2 3" key="1">
    <citation type="submission" date="2020-04" db="EMBL/GenBank/DDBJ databases">
        <title>Plant Genome Project.</title>
        <authorList>
            <person name="Zhang R.-G."/>
        </authorList>
    </citation>
    <scope>NUCLEOTIDE SEQUENCE [LARGE SCALE GENOMIC DNA]</scope>
    <source>
        <strain evidence="2">YNK0</strain>
        <tissue evidence="2">Leaf</tissue>
    </source>
</reference>
<organism evidence="2 3">
    <name type="scientific">Tetracentron sinense</name>
    <name type="common">Spur-leaf</name>
    <dbReference type="NCBI Taxonomy" id="13715"/>
    <lineage>
        <taxon>Eukaryota</taxon>
        <taxon>Viridiplantae</taxon>
        <taxon>Streptophyta</taxon>
        <taxon>Embryophyta</taxon>
        <taxon>Tracheophyta</taxon>
        <taxon>Spermatophyta</taxon>
        <taxon>Magnoliopsida</taxon>
        <taxon>Trochodendrales</taxon>
        <taxon>Trochodendraceae</taxon>
        <taxon>Tetracentron</taxon>
    </lineage>
</organism>
<protein>
    <recommendedName>
        <fullName evidence="4">Histone acetyltransferase</fullName>
    </recommendedName>
</protein>
<dbReference type="OMA" id="YGRFQHV"/>
<evidence type="ECO:0008006" key="4">
    <source>
        <dbReference type="Google" id="ProtNLM"/>
    </source>
</evidence>
<gene>
    <name evidence="2" type="ORF">HHK36_025812</name>
</gene>
<evidence type="ECO:0000256" key="1">
    <source>
        <dbReference type="SAM" id="MobiDB-lite"/>
    </source>
</evidence>
<dbReference type="AlphaFoldDB" id="A0A834YL76"/>
<dbReference type="Proteomes" id="UP000655225">
    <property type="component" value="Unassembled WGS sequence"/>
</dbReference>